<evidence type="ECO:0000256" key="1">
    <source>
        <dbReference type="ARBA" id="ARBA00022603"/>
    </source>
</evidence>
<dbReference type="HOGENOM" id="CLU_060397_1_1_11"/>
<dbReference type="Pfam" id="PF13649">
    <property type="entry name" value="Methyltransf_25"/>
    <property type="match status" value="1"/>
</dbReference>
<dbReference type="InterPro" id="IPR041698">
    <property type="entry name" value="Methyltransf_25"/>
</dbReference>
<dbReference type="PATRIC" id="fig|1068978.7.peg.3235"/>
<accession>A0A076MR72</accession>
<evidence type="ECO:0000313" key="4">
    <source>
        <dbReference type="EMBL" id="AIJ23124.1"/>
    </source>
</evidence>
<dbReference type="OrthoDB" id="9805171at2"/>
<evidence type="ECO:0000256" key="2">
    <source>
        <dbReference type="ARBA" id="ARBA00022679"/>
    </source>
</evidence>
<dbReference type="EMBL" id="CP009110">
    <property type="protein sequence ID" value="AIJ23124.1"/>
    <property type="molecule type" value="Genomic_DNA"/>
</dbReference>
<dbReference type="GO" id="GO:0032259">
    <property type="term" value="P:methylation"/>
    <property type="evidence" value="ECO:0007669"/>
    <property type="project" value="UniProtKB-KW"/>
</dbReference>
<evidence type="ECO:0000259" key="3">
    <source>
        <dbReference type="Pfam" id="PF13649"/>
    </source>
</evidence>
<dbReference type="AlphaFoldDB" id="A0A076MR72"/>
<keyword evidence="2 4" id="KW-0808">Transferase</keyword>
<keyword evidence="1 4" id="KW-0489">Methyltransferase</keyword>
<evidence type="ECO:0000313" key="5">
    <source>
        <dbReference type="Proteomes" id="UP000062973"/>
    </source>
</evidence>
<dbReference type="PANTHER" id="PTHR43861">
    <property type="entry name" value="TRANS-ACONITATE 2-METHYLTRANSFERASE-RELATED"/>
    <property type="match status" value="1"/>
</dbReference>
<dbReference type="GO" id="GO:0008168">
    <property type="term" value="F:methyltransferase activity"/>
    <property type="evidence" value="ECO:0007669"/>
    <property type="project" value="UniProtKB-KW"/>
</dbReference>
<feature type="domain" description="Methyltransferase" evidence="3">
    <location>
        <begin position="50"/>
        <end position="140"/>
    </location>
</feature>
<reference evidence="4 5" key="1">
    <citation type="submission" date="2014-07" db="EMBL/GenBank/DDBJ databases">
        <title>Whole Genome Sequence of the Amycolatopsis methanolica 239.</title>
        <authorList>
            <person name="Tang B."/>
        </authorList>
    </citation>
    <scope>NUCLEOTIDE SEQUENCE [LARGE SCALE GENOMIC DNA]</scope>
    <source>
        <strain evidence="4 5">239</strain>
    </source>
</reference>
<dbReference type="RefSeq" id="WP_017988121.1">
    <property type="nucleotide sequence ID" value="NZ_AQUL01000002.1"/>
</dbReference>
<organism evidence="4 5">
    <name type="scientific">Amycolatopsis methanolica 239</name>
    <dbReference type="NCBI Taxonomy" id="1068978"/>
    <lineage>
        <taxon>Bacteria</taxon>
        <taxon>Bacillati</taxon>
        <taxon>Actinomycetota</taxon>
        <taxon>Actinomycetes</taxon>
        <taxon>Pseudonocardiales</taxon>
        <taxon>Pseudonocardiaceae</taxon>
        <taxon>Amycolatopsis</taxon>
        <taxon>Amycolatopsis methanolica group</taxon>
    </lineage>
</organism>
<sequence length="218" mass="23184">MSEPRYLNETRAAYDAIAGEFAEWIRDELAVKPLDRAVLAAFAELADGPVADVGCGSGRIAAHLRGLGVDAFGIDLSPEMVAVARRTHPGVRFEVGSMTALDLPDGSLGGLVAWYSIIHVPPGTLPAVLAGFRRVLAPGGWLQLAFDVGDKPVHRDEIGGHPVSLDFHQRPVDEVAALLTAAGFEVRARLERAPDEAGPFPETAPQAFVLARRHAQAS</sequence>
<gene>
    <name evidence="4" type="ORF">AMETH_3032</name>
</gene>
<protein>
    <submittedName>
        <fullName evidence="4">Methyltransferase type 11</fullName>
    </submittedName>
</protein>
<dbReference type="SUPFAM" id="SSF53335">
    <property type="entry name" value="S-adenosyl-L-methionine-dependent methyltransferases"/>
    <property type="match status" value="1"/>
</dbReference>
<dbReference type="PANTHER" id="PTHR43861:SF1">
    <property type="entry name" value="TRANS-ACONITATE 2-METHYLTRANSFERASE"/>
    <property type="match status" value="1"/>
</dbReference>
<dbReference type="eggNOG" id="COG2226">
    <property type="taxonomic scope" value="Bacteria"/>
</dbReference>
<proteinExistence type="predicted"/>
<dbReference type="CDD" id="cd02440">
    <property type="entry name" value="AdoMet_MTases"/>
    <property type="match status" value="1"/>
</dbReference>
<dbReference type="STRING" id="1068978.AMETH_3032"/>
<dbReference type="KEGG" id="amq:AMETH_3032"/>
<dbReference type="Proteomes" id="UP000062973">
    <property type="component" value="Chromosome"/>
</dbReference>
<dbReference type="InterPro" id="IPR029063">
    <property type="entry name" value="SAM-dependent_MTases_sf"/>
</dbReference>
<keyword evidence="5" id="KW-1185">Reference proteome</keyword>
<dbReference type="Gene3D" id="3.40.50.150">
    <property type="entry name" value="Vaccinia Virus protein VP39"/>
    <property type="match status" value="1"/>
</dbReference>
<name>A0A076MR72_AMYME</name>